<dbReference type="OrthoDB" id="9778803at2"/>
<keyword evidence="18" id="KW-1185">Reference proteome</keyword>
<evidence type="ECO:0000256" key="6">
    <source>
        <dbReference type="ARBA" id="ARBA00022679"/>
    </source>
</evidence>
<evidence type="ECO:0000259" key="15">
    <source>
        <dbReference type="Pfam" id="PF02603"/>
    </source>
</evidence>
<accession>A0A3R6AXW6</accession>
<dbReference type="InterPro" id="IPR011104">
    <property type="entry name" value="Hpr_kin/Pase_C"/>
</dbReference>
<dbReference type="HAMAP" id="MF_01249">
    <property type="entry name" value="HPr_kinase"/>
    <property type="match status" value="1"/>
</dbReference>
<feature type="domain" description="HPr kinase/phosphorylase C-terminal" evidence="16">
    <location>
        <begin position="135"/>
        <end position="302"/>
    </location>
</feature>
<evidence type="ECO:0000313" key="17">
    <source>
        <dbReference type="EMBL" id="QAR33053.1"/>
    </source>
</evidence>
<dbReference type="PANTHER" id="PTHR30305:SF1">
    <property type="entry name" value="HPR KINASE_PHOSPHORYLASE"/>
    <property type="match status" value="1"/>
</dbReference>
<dbReference type="GO" id="GO:0006109">
    <property type="term" value="P:regulation of carbohydrate metabolic process"/>
    <property type="evidence" value="ECO:0007669"/>
    <property type="project" value="UniProtKB-UniRule"/>
</dbReference>
<dbReference type="RefSeq" id="WP_128466339.1">
    <property type="nucleotide sequence ID" value="NZ_CP035108.1"/>
</dbReference>
<comment type="catalytic activity">
    <reaction evidence="1 14">
        <text>[HPr protein]-L-serine + ATP = [HPr protein]-O-phospho-L-serine + ADP + H(+)</text>
        <dbReference type="Rhea" id="RHEA:46600"/>
        <dbReference type="Rhea" id="RHEA-COMP:11602"/>
        <dbReference type="Rhea" id="RHEA-COMP:11603"/>
        <dbReference type="ChEBI" id="CHEBI:15378"/>
        <dbReference type="ChEBI" id="CHEBI:29999"/>
        <dbReference type="ChEBI" id="CHEBI:30616"/>
        <dbReference type="ChEBI" id="CHEBI:83421"/>
        <dbReference type="ChEBI" id="CHEBI:456216"/>
    </reaction>
</comment>
<feature type="active site" evidence="14">
    <location>
        <position position="164"/>
    </location>
</feature>
<feature type="binding site" evidence="14">
    <location>
        <begin position="158"/>
        <end position="165"/>
    </location>
    <ligand>
        <name>ATP</name>
        <dbReference type="ChEBI" id="CHEBI:30616"/>
    </ligand>
</feature>
<organism evidence="17 18">
    <name type="scientific">Geovibrio thiophilus</name>
    <dbReference type="NCBI Taxonomy" id="139438"/>
    <lineage>
        <taxon>Bacteria</taxon>
        <taxon>Pseudomonadati</taxon>
        <taxon>Deferribacterota</taxon>
        <taxon>Deferribacteres</taxon>
        <taxon>Deferribacterales</taxon>
        <taxon>Geovibrionaceae</taxon>
        <taxon>Geovibrio</taxon>
    </lineage>
</organism>
<keyword evidence="11 14" id="KW-0460">Magnesium</keyword>
<dbReference type="EMBL" id="CP035108">
    <property type="protein sequence ID" value="QAR33053.1"/>
    <property type="molecule type" value="Genomic_DNA"/>
</dbReference>
<comment type="function">
    <text evidence="14">Catalyzes the ATP- as well as the pyrophosphate-dependent phosphorylation of a specific serine residue in HPr, a phosphocarrier protein of the phosphoenolpyruvate-dependent sugar phosphotransferase system (PTS). HprK/P also catalyzes the pyrophosphate-producing, inorganic phosphate-dependent dephosphorylation (phosphorolysis) of seryl-phosphorylated HPr (P-Ser-HPr).</text>
</comment>
<dbReference type="SUPFAM" id="SSF75138">
    <property type="entry name" value="HprK N-terminal domain-like"/>
    <property type="match status" value="1"/>
</dbReference>
<evidence type="ECO:0000256" key="7">
    <source>
        <dbReference type="ARBA" id="ARBA00022723"/>
    </source>
</evidence>
<dbReference type="AlphaFoldDB" id="A0A3R6AXW6"/>
<evidence type="ECO:0000256" key="5">
    <source>
        <dbReference type="ARBA" id="ARBA00022527"/>
    </source>
</evidence>
<evidence type="ECO:0000256" key="3">
    <source>
        <dbReference type="ARBA" id="ARBA00006883"/>
    </source>
</evidence>
<feature type="region of interest" description="Important for the catalytic mechanism of dephosphorylation" evidence="14">
    <location>
        <begin position="268"/>
        <end position="273"/>
    </location>
</feature>
<keyword evidence="8 14" id="KW-0547">Nucleotide-binding</keyword>
<gene>
    <name evidence="14 17" type="primary">hprK</name>
    <name evidence="17" type="ORF">EP073_06410</name>
</gene>
<dbReference type="Gene3D" id="3.40.50.300">
    <property type="entry name" value="P-loop containing nucleotide triphosphate hydrolases"/>
    <property type="match status" value="1"/>
</dbReference>
<feature type="binding site" evidence="14">
    <location>
        <position position="165"/>
    </location>
    <ligand>
        <name>Mg(2+)</name>
        <dbReference type="ChEBI" id="CHEBI:18420"/>
    </ligand>
</feature>
<dbReference type="PANTHER" id="PTHR30305">
    <property type="entry name" value="PROTEIN YJDM-RELATED"/>
    <property type="match status" value="1"/>
</dbReference>
<evidence type="ECO:0000259" key="16">
    <source>
        <dbReference type="Pfam" id="PF07475"/>
    </source>
</evidence>
<dbReference type="GO" id="GO:0000287">
    <property type="term" value="F:magnesium ion binding"/>
    <property type="evidence" value="ECO:0007669"/>
    <property type="project" value="UniProtKB-UniRule"/>
</dbReference>
<evidence type="ECO:0000256" key="4">
    <source>
        <dbReference type="ARBA" id="ARBA00011643"/>
    </source>
</evidence>
<comment type="subunit">
    <text evidence="4 14">Homohexamer.</text>
</comment>
<keyword evidence="12 14" id="KW-0511">Multifunctional enzyme</keyword>
<keyword evidence="9 14" id="KW-0418">Kinase</keyword>
<name>A0A3R6AXW6_9BACT</name>
<feature type="region of interest" description="Important for the catalytic mechanism of both phosphorylation and dephosphorylation" evidence="14">
    <location>
        <begin position="205"/>
        <end position="214"/>
    </location>
</feature>
<evidence type="ECO:0000256" key="14">
    <source>
        <dbReference type="HAMAP-Rule" id="MF_01249"/>
    </source>
</evidence>
<dbReference type="Proteomes" id="UP000287502">
    <property type="component" value="Chromosome"/>
</dbReference>
<evidence type="ECO:0000256" key="12">
    <source>
        <dbReference type="ARBA" id="ARBA00023268"/>
    </source>
</evidence>
<feature type="binding site" evidence="14">
    <location>
        <position position="206"/>
    </location>
    <ligand>
        <name>Mg(2+)</name>
        <dbReference type="ChEBI" id="CHEBI:18420"/>
    </ligand>
</feature>
<keyword evidence="10 14" id="KW-0067">ATP-binding</keyword>
<evidence type="ECO:0000313" key="18">
    <source>
        <dbReference type="Proteomes" id="UP000287502"/>
    </source>
</evidence>
<keyword evidence="6 14" id="KW-0808">Transferase</keyword>
<feature type="active site" description="Proton acceptor; for phosphorylation activity. Proton donor; for dephosphorylation activity" evidence="14">
    <location>
        <position position="182"/>
    </location>
</feature>
<evidence type="ECO:0000256" key="8">
    <source>
        <dbReference type="ARBA" id="ARBA00022741"/>
    </source>
</evidence>
<evidence type="ECO:0000256" key="9">
    <source>
        <dbReference type="ARBA" id="ARBA00022777"/>
    </source>
</evidence>
<dbReference type="Pfam" id="PF07475">
    <property type="entry name" value="Hpr_kinase_C"/>
    <property type="match status" value="1"/>
</dbReference>
<dbReference type="CDD" id="cd01918">
    <property type="entry name" value="HprK_C"/>
    <property type="match status" value="1"/>
</dbReference>
<dbReference type="Gene3D" id="3.40.1390.20">
    <property type="entry name" value="HprK N-terminal domain-like"/>
    <property type="match status" value="1"/>
</dbReference>
<comment type="miscellaneous">
    <text evidence="14">Both phosphorylation and phosphorolysis are carried out by the same active site and suggest a common mechanism for both reactions.</text>
</comment>
<reference evidence="17 18" key="1">
    <citation type="submission" date="2019-01" db="EMBL/GenBank/DDBJ databases">
        <title>Geovibrio thiophilus DSM 11263, complete genome.</title>
        <authorList>
            <person name="Spring S."/>
            <person name="Bunk B."/>
            <person name="Sproer C."/>
        </authorList>
    </citation>
    <scope>NUCLEOTIDE SEQUENCE [LARGE SCALE GENOMIC DNA]</scope>
    <source>
        <strain evidence="17 18">DSM 11263</strain>
    </source>
</reference>
<dbReference type="GO" id="GO:0004712">
    <property type="term" value="F:protein serine/threonine/tyrosine kinase activity"/>
    <property type="evidence" value="ECO:0007669"/>
    <property type="project" value="UniProtKB-UniRule"/>
</dbReference>
<evidence type="ECO:0000256" key="1">
    <source>
        <dbReference type="ARBA" id="ARBA00001120"/>
    </source>
</evidence>
<protein>
    <recommendedName>
        <fullName evidence="14">HPr kinase/phosphorylase</fullName>
        <shortName evidence="14">HPrK/P</shortName>
        <ecNumber evidence="14">2.7.11.-</ecNumber>
        <ecNumber evidence="14">2.7.4.-</ecNumber>
    </recommendedName>
    <alternativeName>
        <fullName evidence="14">HPr(Ser) kinase/phosphorylase</fullName>
    </alternativeName>
</protein>
<comment type="cofactor">
    <cofactor evidence="2 14">
        <name>Mg(2+)</name>
        <dbReference type="ChEBI" id="CHEBI:18420"/>
    </cofactor>
</comment>
<proteinExistence type="inferred from homology"/>
<evidence type="ECO:0000256" key="2">
    <source>
        <dbReference type="ARBA" id="ARBA00001946"/>
    </source>
</evidence>
<dbReference type="EC" id="2.7.4.-" evidence="14"/>
<dbReference type="KEGG" id="gtl:EP073_06410"/>
<dbReference type="EC" id="2.7.11.-" evidence="14"/>
<keyword evidence="5 14" id="KW-0723">Serine/threonine-protein kinase</keyword>
<dbReference type="InterPro" id="IPR028979">
    <property type="entry name" value="Ser_kin/Pase_Hpr-like_N_sf"/>
</dbReference>
<dbReference type="InterPro" id="IPR027417">
    <property type="entry name" value="P-loop_NTPase"/>
</dbReference>
<sequence>MDKMPVSDLLSAGAKHIGLRLLHGKKQTHEHFITSHRIQKPGLALAGFTEYLHEGRIQILGNTEITYLWTLPPKQRKAAADNLMQHEICCFIVTKNLKIPKEFLAAVQECGVPLFKTKLLSSKAIELITDFLEERLAPETNVHGVLMDVYGIGVLIMGRSGIGKSECAVELVKRGHRLVADDIVTIKKRYDTLVGMSNDILRHHIEVRGLGILNIKDMFGVTAIRMRKKIELVIEFVDWDQVGSCDRIGLEKKFYETLDIKTPMTVLPITAGRNMAVIVEVAARNQLLKVMGYDSAKDFSDNLLNKMNPKRKKNGAAAGDILSFKNIPKKGEE</sequence>
<evidence type="ECO:0000256" key="13">
    <source>
        <dbReference type="ARBA" id="ARBA00047657"/>
    </source>
</evidence>
<dbReference type="FunFam" id="3.40.50.300:FF:000174">
    <property type="entry name" value="HPr kinase/phosphorylase"/>
    <property type="match status" value="1"/>
</dbReference>
<dbReference type="SUPFAM" id="SSF53795">
    <property type="entry name" value="PEP carboxykinase-like"/>
    <property type="match status" value="1"/>
</dbReference>
<feature type="domain" description="HPr(Ser) kinase/phosphorylase N-terminal" evidence="15">
    <location>
        <begin position="15"/>
        <end position="132"/>
    </location>
</feature>
<feature type="active site" evidence="14">
    <location>
        <position position="143"/>
    </location>
</feature>
<dbReference type="GO" id="GO:0000155">
    <property type="term" value="F:phosphorelay sensor kinase activity"/>
    <property type="evidence" value="ECO:0007669"/>
    <property type="project" value="InterPro"/>
</dbReference>
<dbReference type="InterPro" id="IPR011126">
    <property type="entry name" value="Hpr_kin/Pase_Hpr_N"/>
</dbReference>
<dbReference type="NCBIfam" id="TIGR00679">
    <property type="entry name" value="hpr-ser"/>
    <property type="match status" value="1"/>
</dbReference>
<comment type="domain">
    <text evidence="14">The Walker A ATP-binding motif also binds Pi and PPi.</text>
</comment>
<dbReference type="GO" id="GO:0005524">
    <property type="term" value="F:ATP binding"/>
    <property type="evidence" value="ECO:0007669"/>
    <property type="project" value="UniProtKB-UniRule"/>
</dbReference>
<evidence type="ECO:0000256" key="10">
    <source>
        <dbReference type="ARBA" id="ARBA00022840"/>
    </source>
</evidence>
<dbReference type="Pfam" id="PF02603">
    <property type="entry name" value="Hpr_kinase_N"/>
    <property type="match status" value="1"/>
</dbReference>
<evidence type="ECO:0000256" key="11">
    <source>
        <dbReference type="ARBA" id="ARBA00022842"/>
    </source>
</evidence>
<dbReference type="GO" id="GO:0004674">
    <property type="term" value="F:protein serine/threonine kinase activity"/>
    <property type="evidence" value="ECO:0007669"/>
    <property type="project" value="UniProtKB-KW"/>
</dbReference>
<dbReference type="InterPro" id="IPR003755">
    <property type="entry name" value="HPr(Ser)_kin/Pase"/>
</dbReference>
<comment type="catalytic activity">
    <reaction evidence="13 14">
        <text>[HPr protein]-O-phospho-L-serine + phosphate + H(+) = [HPr protein]-L-serine + diphosphate</text>
        <dbReference type="Rhea" id="RHEA:46604"/>
        <dbReference type="Rhea" id="RHEA-COMP:11602"/>
        <dbReference type="Rhea" id="RHEA-COMP:11603"/>
        <dbReference type="ChEBI" id="CHEBI:15378"/>
        <dbReference type="ChEBI" id="CHEBI:29999"/>
        <dbReference type="ChEBI" id="CHEBI:33019"/>
        <dbReference type="ChEBI" id="CHEBI:43474"/>
        <dbReference type="ChEBI" id="CHEBI:83421"/>
    </reaction>
</comment>
<comment type="similarity">
    <text evidence="3 14">Belongs to the HPrK/P family.</text>
</comment>
<feature type="active site" evidence="14">
    <location>
        <position position="247"/>
    </location>
</feature>
<keyword evidence="7 14" id="KW-0479">Metal-binding</keyword>